<keyword evidence="2" id="KW-0328">Glycosyltransferase</keyword>
<organism evidence="10 11">
    <name type="scientific">Corallococcus sicarius</name>
    <dbReference type="NCBI Taxonomy" id="2316726"/>
    <lineage>
        <taxon>Bacteria</taxon>
        <taxon>Pseudomonadati</taxon>
        <taxon>Myxococcota</taxon>
        <taxon>Myxococcia</taxon>
        <taxon>Myxococcales</taxon>
        <taxon>Cystobacterineae</taxon>
        <taxon>Myxococcaceae</taxon>
        <taxon>Corallococcus</taxon>
    </lineage>
</organism>
<sequence length="354" mass="39475">MHRLDTRPGSPLAASADLEPGSAERDSRGLTLDIIIPVFNEEEVLHLLLERLGTVFAPETLAAQGVASVRLVLVDDGSRDATARLIAERIREGLPARLIRLSRNFGHQGAVCAGLDFADADLVAVMDADLQDPPEVVWRMLQAWREGADVAFGQRRRRKGNVLKRTGYWGFYRLVAILSEIDLPLDTGDFCVMDRRVVAALRRLPENLRFSRGLRAWVGFKQVAVEFDRPARAAGEPKYTWKKLYQLATDGIASMSTRPLQAAQFGSFFFGLLTVMFLLLLLGFSKQLDVPRPFLFLYALVATGNAVLSFCLYILGAYVGRTYLEVKGRPPYLVMELVEPRPPARRPPDDPSPH</sequence>
<keyword evidence="6 8" id="KW-0472">Membrane</keyword>
<keyword evidence="11" id="KW-1185">Reference proteome</keyword>
<dbReference type="RefSeq" id="WP_120629743.1">
    <property type="nucleotide sequence ID" value="NZ_RAWG01000376.1"/>
</dbReference>
<name>A0A3A8N0F6_9BACT</name>
<evidence type="ECO:0000256" key="6">
    <source>
        <dbReference type="ARBA" id="ARBA00023136"/>
    </source>
</evidence>
<evidence type="ECO:0000313" key="10">
    <source>
        <dbReference type="EMBL" id="RKH33422.1"/>
    </source>
</evidence>
<feature type="transmembrane region" description="Helical" evidence="8">
    <location>
        <begin position="265"/>
        <end position="284"/>
    </location>
</feature>
<dbReference type="SUPFAM" id="SSF53448">
    <property type="entry name" value="Nucleotide-diphospho-sugar transferases"/>
    <property type="match status" value="1"/>
</dbReference>
<evidence type="ECO:0000259" key="9">
    <source>
        <dbReference type="Pfam" id="PF00535"/>
    </source>
</evidence>
<evidence type="ECO:0000256" key="2">
    <source>
        <dbReference type="ARBA" id="ARBA00022676"/>
    </source>
</evidence>
<dbReference type="Proteomes" id="UP000273405">
    <property type="component" value="Unassembled WGS sequence"/>
</dbReference>
<dbReference type="Gene3D" id="3.90.550.10">
    <property type="entry name" value="Spore Coat Polysaccharide Biosynthesis Protein SpsA, Chain A"/>
    <property type="match status" value="1"/>
</dbReference>
<dbReference type="GO" id="GO:0016757">
    <property type="term" value="F:glycosyltransferase activity"/>
    <property type="evidence" value="ECO:0007669"/>
    <property type="project" value="UniProtKB-KW"/>
</dbReference>
<reference evidence="11" key="1">
    <citation type="submission" date="2018-09" db="EMBL/GenBank/DDBJ databases">
        <authorList>
            <person name="Livingstone P.G."/>
            <person name="Whitworth D.E."/>
        </authorList>
    </citation>
    <scope>NUCLEOTIDE SEQUENCE [LARGE SCALE GENOMIC DNA]</scope>
    <source>
        <strain evidence="11">CA040B</strain>
    </source>
</reference>
<feature type="region of interest" description="Disordered" evidence="7">
    <location>
        <begin position="1"/>
        <end position="24"/>
    </location>
</feature>
<dbReference type="PANTHER" id="PTHR48090:SF1">
    <property type="entry name" value="PROPHAGE BACTOPRENOL GLUCOSYL TRANSFERASE HOMOLOG"/>
    <property type="match status" value="1"/>
</dbReference>
<dbReference type="OrthoDB" id="9802649at2"/>
<accession>A0A3A8N0F6</accession>
<evidence type="ECO:0000256" key="5">
    <source>
        <dbReference type="ARBA" id="ARBA00022989"/>
    </source>
</evidence>
<keyword evidence="5 8" id="KW-1133">Transmembrane helix</keyword>
<dbReference type="InterPro" id="IPR050256">
    <property type="entry name" value="Glycosyltransferase_2"/>
</dbReference>
<evidence type="ECO:0000256" key="4">
    <source>
        <dbReference type="ARBA" id="ARBA00022692"/>
    </source>
</evidence>
<dbReference type="EMBL" id="RAWG01000376">
    <property type="protein sequence ID" value="RKH33422.1"/>
    <property type="molecule type" value="Genomic_DNA"/>
</dbReference>
<dbReference type="CDD" id="cd04187">
    <property type="entry name" value="DPM1_like_bac"/>
    <property type="match status" value="1"/>
</dbReference>
<dbReference type="AlphaFoldDB" id="A0A3A8N0F6"/>
<feature type="transmembrane region" description="Helical" evidence="8">
    <location>
        <begin position="296"/>
        <end position="319"/>
    </location>
</feature>
<gene>
    <name evidence="10" type="ORF">D7X12_36055</name>
</gene>
<feature type="domain" description="Glycosyltransferase 2-like" evidence="9">
    <location>
        <begin position="34"/>
        <end position="198"/>
    </location>
</feature>
<dbReference type="Pfam" id="PF00535">
    <property type="entry name" value="Glycos_transf_2"/>
    <property type="match status" value="1"/>
</dbReference>
<proteinExistence type="predicted"/>
<keyword evidence="3 10" id="KW-0808">Transferase</keyword>
<evidence type="ECO:0000256" key="7">
    <source>
        <dbReference type="SAM" id="MobiDB-lite"/>
    </source>
</evidence>
<evidence type="ECO:0000256" key="8">
    <source>
        <dbReference type="SAM" id="Phobius"/>
    </source>
</evidence>
<comment type="caution">
    <text evidence="10">The sequence shown here is derived from an EMBL/GenBank/DDBJ whole genome shotgun (WGS) entry which is preliminary data.</text>
</comment>
<evidence type="ECO:0000313" key="11">
    <source>
        <dbReference type="Proteomes" id="UP000273405"/>
    </source>
</evidence>
<evidence type="ECO:0000256" key="3">
    <source>
        <dbReference type="ARBA" id="ARBA00022679"/>
    </source>
</evidence>
<evidence type="ECO:0000256" key="1">
    <source>
        <dbReference type="ARBA" id="ARBA00004141"/>
    </source>
</evidence>
<protein>
    <submittedName>
        <fullName evidence="10">Glycosyltransferase</fullName>
    </submittedName>
</protein>
<dbReference type="PANTHER" id="PTHR48090">
    <property type="entry name" value="UNDECAPRENYL-PHOSPHATE 4-DEOXY-4-FORMAMIDO-L-ARABINOSE TRANSFERASE-RELATED"/>
    <property type="match status" value="1"/>
</dbReference>
<comment type="subcellular location">
    <subcellularLocation>
        <location evidence="1">Membrane</location>
        <topology evidence="1">Multi-pass membrane protein</topology>
    </subcellularLocation>
</comment>
<dbReference type="InterPro" id="IPR001173">
    <property type="entry name" value="Glyco_trans_2-like"/>
</dbReference>
<dbReference type="GO" id="GO:0005886">
    <property type="term" value="C:plasma membrane"/>
    <property type="evidence" value="ECO:0007669"/>
    <property type="project" value="TreeGrafter"/>
</dbReference>
<dbReference type="InterPro" id="IPR029044">
    <property type="entry name" value="Nucleotide-diphossugar_trans"/>
</dbReference>
<keyword evidence="4 8" id="KW-0812">Transmembrane</keyword>